<dbReference type="AlphaFoldDB" id="A0A1X2HS88"/>
<feature type="transmembrane region" description="Helical" evidence="3">
    <location>
        <begin position="342"/>
        <end position="362"/>
    </location>
</feature>
<keyword evidence="2" id="KW-1003">Cell membrane</keyword>
<protein>
    <submittedName>
        <fullName evidence="5">Major facilitator superfamily domain-containing protein</fullName>
    </submittedName>
</protein>
<evidence type="ECO:0000259" key="4">
    <source>
        <dbReference type="PROSITE" id="PS50850"/>
    </source>
</evidence>
<dbReference type="OMA" id="FFMWGLS"/>
<accession>A0A1X2HS88</accession>
<evidence type="ECO:0000256" key="2">
    <source>
        <dbReference type="ARBA" id="ARBA00022475"/>
    </source>
</evidence>
<feature type="transmembrane region" description="Helical" evidence="3">
    <location>
        <begin position="68"/>
        <end position="88"/>
    </location>
</feature>
<dbReference type="InterPro" id="IPR036259">
    <property type="entry name" value="MFS_trans_sf"/>
</dbReference>
<dbReference type="CDD" id="cd17394">
    <property type="entry name" value="MFS_FucP_like"/>
    <property type="match status" value="1"/>
</dbReference>
<feature type="transmembrane region" description="Helical" evidence="3">
    <location>
        <begin position="158"/>
        <end position="181"/>
    </location>
</feature>
<dbReference type="OrthoDB" id="546893at2759"/>
<dbReference type="InterPro" id="IPR020846">
    <property type="entry name" value="MFS_dom"/>
</dbReference>
<dbReference type="STRING" id="13706.A0A1X2HS88"/>
<proteinExistence type="predicted"/>
<dbReference type="GO" id="GO:0005886">
    <property type="term" value="C:plasma membrane"/>
    <property type="evidence" value="ECO:0007669"/>
    <property type="project" value="UniProtKB-SubCell"/>
</dbReference>
<evidence type="ECO:0000256" key="1">
    <source>
        <dbReference type="ARBA" id="ARBA00004429"/>
    </source>
</evidence>
<feature type="domain" description="Major facilitator superfamily (MFS) profile" evidence="4">
    <location>
        <begin position="30"/>
        <end position="434"/>
    </location>
</feature>
<dbReference type="EMBL" id="MCGN01000001">
    <property type="protein sequence ID" value="ORZ02447.1"/>
    <property type="molecule type" value="Genomic_DNA"/>
</dbReference>
<comment type="subcellular location">
    <subcellularLocation>
        <location evidence="1">Cell inner membrane</location>
        <topology evidence="1">Multi-pass membrane protein</topology>
    </subcellularLocation>
</comment>
<dbReference type="Pfam" id="PF07690">
    <property type="entry name" value="MFS_1"/>
    <property type="match status" value="1"/>
</dbReference>
<feature type="transmembrane region" description="Helical" evidence="3">
    <location>
        <begin position="97"/>
        <end position="114"/>
    </location>
</feature>
<dbReference type="SUPFAM" id="SSF103473">
    <property type="entry name" value="MFS general substrate transporter"/>
    <property type="match status" value="1"/>
</dbReference>
<keyword evidence="3" id="KW-0812">Transmembrane</keyword>
<keyword evidence="3" id="KW-0472">Membrane</keyword>
<feature type="transmembrane region" description="Helical" evidence="3">
    <location>
        <begin position="25"/>
        <end position="48"/>
    </location>
</feature>
<name>A0A1X2HS88_SYNRA</name>
<dbReference type="PANTHER" id="PTHR43702:SF3">
    <property type="entry name" value="PROTEIN TSGA"/>
    <property type="match status" value="1"/>
</dbReference>
<sequence>MGIKDNLRSIIHPTKPNDGSEDEQINYFIPGALVTTLFFLWGFSYGLLDTLNKHFQTALGLTTTQTTYMQVAYFGAYFIMSPIAGLILKRIGYKRTILLGLMLYVLGALCFYPSASNVVYGGFIGSLFTIACGISMLENCANSYITIIGSRRWAPVRINIAQAFNGIGTTISPIVASYAFFGGNDAKTSNLDSVKWTYVGVGCGVFVIACLFALAHVPEFDEEKQMKLEAEQAAENGTGETIRRASLLSPHLILGAITQFIYTGVQIAIASLFIFYASEVGGFTDAWGSVLLALGQMCFTIGRFVGAILMRWFKAEHVTACFAVGAMLFAILAVAVETWQATYFLIIILFFESIMFPTNFALATKDLGRNYKYGAPIVIMGVSGGALFPSLMALAHDHKSIHIAFVIPICAFFIEFCYVMWGSKLIRYVKDDDFDRELAPEAPKAEVSSVFEDAAAKKD</sequence>
<comment type="caution">
    <text evidence="5">The sequence shown here is derived from an EMBL/GenBank/DDBJ whole genome shotgun (WGS) entry which is preliminary data.</text>
</comment>
<reference evidence="5 6" key="1">
    <citation type="submission" date="2016-07" db="EMBL/GenBank/DDBJ databases">
        <title>Pervasive Adenine N6-methylation of Active Genes in Fungi.</title>
        <authorList>
            <consortium name="DOE Joint Genome Institute"/>
            <person name="Mondo S.J."/>
            <person name="Dannebaum R.O."/>
            <person name="Kuo R.C."/>
            <person name="Labutti K."/>
            <person name="Haridas S."/>
            <person name="Kuo A."/>
            <person name="Salamov A."/>
            <person name="Ahrendt S.R."/>
            <person name="Lipzen A."/>
            <person name="Sullivan W."/>
            <person name="Andreopoulos W.B."/>
            <person name="Clum A."/>
            <person name="Lindquist E."/>
            <person name="Daum C."/>
            <person name="Ramamoorthy G.K."/>
            <person name="Gryganskyi A."/>
            <person name="Culley D."/>
            <person name="Magnuson J.K."/>
            <person name="James T.Y."/>
            <person name="O'Malley M.A."/>
            <person name="Stajich J.E."/>
            <person name="Spatafora J.W."/>
            <person name="Visel A."/>
            <person name="Grigoriev I.V."/>
        </authorList>
    </citation>
    <scope>NUCLEOTIDE SEQUENCE [LARGE SCALE GENOMIC DNA]</scope>
    <source>
        <strain evidence="5 6">NRRL 2496</strain>
    </source>
</reference>
<dbReference type="InterPro" id="IPR011701">
    <property type="entry name" value="MFS"/>
</dbReference>
<feature type="transmembrane region" description="Helical" evidence="3">
    <location>
        <begin position="286"/>
        <end position="306"/>
    </location>
</feature>
<dbReference type="GO" id="GO:0022857">
    <property type="term" value="F:transmembrane transporter activity"/>
    <property type="evidence" value="ECO:0007669"/>
    <property type="project" value="InterPro"/>
</dbReference>
<feature type="transmembrane region" description="Helical" evidence="3">
    <location>
        <begin position="374"/>
        <end position="395"/>
    </location>
</feature>
<dbReference type="PROSITE" id="PS50850">
    <property type="entry name" value="MFS"/>
    <property type="match status" value="1"/>
</dbReference>
<feature type="transmembrane region" description="Helical" evidence="3">
    <location>
        <begin position="196"/>
        <end position="217"/>
    </location>
</feature>
<evidence type="ECO:0000313" key="6">
    <source>
        <dbReference type="Proteomes" id="UP000242180"/>
    </source>
</evidence>
<evidence type="ECO:0000256" key="3">
    <source>
        <dbReference type="SAM" id="Phobius"/>
    </source>
</evidence>
<evidence type="ECO:0000313" key="5">
    <source>
        <dbReference type="EMBL" id="ORZ02447.1"/>
    </source>
</evidence>
<keyword evidence="3" id="KW-1133">Transmembrane helix</keyword>
<keyword evidence="6" id="KW-1185">Reference proteome</keyword>
<dbReference type="InParanoid" id="A0A1X2HS88"/>
<feature type="transmembrane region" description="Helical" evidence="3">
    <location>
        <begin position="318"/>
        <end position="336"/>
    </location>
</feature>
<feature type="transmembrane region" description="Helical" evidence="3">
    <location>
        <begin position="252"/>
        <end position="274"/>
    </location>
</feature>
<feature type="transmembrane region" description="Helical" evidence="3">
    <location>
        <begin position="401"/>
        <end position="421"/>
    </location>
</feature>
<feature type="transmembrane region" description="Helical" evidence="3">
    <location>
        <begin position="120"/>
        <end position="137"/>
    </location>
</feature>
<dbReference type="Proteomes" id="UP000242180">
    <property type="component" value="Unassembled WGS sequence"/>
</dbReference>
<dbReference type="InterPro" id="IPR050375">
    <property type="entry name" value="MFS_TsgA-like"/>
</dbReference>
<dbReference type="Gene3D" id="1.20.1250.20">
    <property type="entry name" value="MFS general substrate transporter like domains"/>
    <property type="match status" value="2"/>
</dbReference>
<organism evidence="5 6">
    <name type="scientific">Syncephalastrum racemosum</name>
    <name type="common">Filamentous fungus</name>
    <dbReference type="NCBI Taxonomy" id="13706"/>
    <lineage>
        <taxon>Eukaryota</taxon>
        <taxon>Fungi</taxon>
        <taxon>Fungi incertae sedis</taxon>
        <taxon>Mucoromycota</taxon>
        <taxon>Mucoromycotina</taxon>
        <taxon>Mucoromycetes</taxon>
        <taxon>Mucorales</taxon>
        <taxon>Syncephalastraceae</taxon>
        <taxon>Syncephalastrum</taxon>
    </lineage>
</organism>
<gene>
    <name evidence="5" type="ORF">BCR43DRAFT_519767</name>
</gene>
<dbReference type="PANTHER" id="PTHR43702">
    <property type="entry name" value="L-FUCOSE-PROTON SYMPORTER"/>
    <property type="match status" value="1"/>
</dbReference>